<dbReference type="EMBL" id="VSRR010112283">
    <property type="protein sequence ID" value="MPC97989.1"/>
    <property type="molecule type" value="Genomic_DNA"/>
</dbReference>
<sequence>MKERKYRSSSHRIEDRNENECETVKRSPGLRRTVEGREKREWEEEEEDDGNDDDDTHGKMTKEE</sequence>
<accession>A0A5B7JT49</accession>
<comment type="caution">
    <text evidence="2">The sequence shown here is derived from an EMBL/GenBank/DDBJ whole genome shotgun (WGS) entry which is preliminary data.</text>
</comment>
<feature type="compositionally biased region" description="Basic and acidic residues" evidence="1">
    <location>
        <begin position="32"/>
        <end position="42"/>
    </location>
</feature>
<protein>
    <submittedName>
        <fullName evidence="2">Uncharacterized protein</fullName>
    </submittedName>
</protein>
<keyword evidence="3" id="KW-1185">Reference proteome</keyword>
<feature type="compositionally biased region" description="Basic and acidic residues" evidence="1">
    <location>
        <begin position="11"/>
        <end position="25"/>
    </location>
</feature>
<feature type="compositionally biased region" description="Basic residues" evidence="1">
    <location>
        <begin position="1"/>
        <end position="10"/>
    </location>
</feature>
<gene>
    <name evidence="2" type="ORF">E2C01_093338</name>
</gene>
<dbReference type="AlphaFoldDB" id="A0A5B7JT49"/>
<feature type="region of interest" description="Disordered" evidence="1">
    <location>
        <begin position="1"/>
        <end position="64"/>
    </location>
</feature>
<reference evidence="2 3" key="1">
    <citation type="submission" date="2019-05" db="EMBL/GenBank/DDBJ databases">
        <title>Another draft genome of Portunus trituberculatus and its Hox gene families provides insights of decapod evolution.</title>
        <authorList>
            <person name="Jeong J.-H."/>
            <person name="Song I."/>
            <person name="Kim S."/>
            <person name="Choi T."/>
            <person name="Kim D."/>
            <person name="Ryu S."/>
            <person name="Kim W."/>
        </authorList>
    </citation>
    <scope>NUCLEOTIDE SEQUENCE [LARGE SCALE GENOMIC DNA]</scope>
    <source>
        <tissue evidence="2">Muscle</tissue>
    </source>
</reference>
<evidence type="ECO:0000313" key="3">
    <source>
        <dbReference type="Proteomes" id="UP000324222"/>
    </source>
</evidence>
<feature type="compositionally biased region" description="Acidic residues" evidence="1">
    <location>
        <begin position="43"/>
        <end position="55"/>
    </location>
</feature>
<proteinExistence type="predicted"/>
<evidence type="ECO:0000313" key="2">
    <source>
        <dbReference type="EMBL" id="MPC97989.1"/>
    </source>
</evidence>
<organism evidence="2 3">
    <name type="scientific">Portunus trituberculatus</name>
    <name type="common">Swimming crab</name>
    <name type="synonym">Neptunus trituberculatus</name>
    <dbReference type="NCBI Taxonomy" id="210409"/>
    <lineage>
        <taxon>Eukaryota</taxon>
        <taxon>Metazoa</taxon>
        <taxon>Ecdysozoa</taxon>
        <taxon>Arthropoda</taxon>
        <taxon>Crustacea</taxon>
        <taxon>Multicrustacea</taxon>
        <taxon>Malacostraca</taxon>
        <taxon>Eumalacostraca</taxon>
        <taxon>Eucarida</taxon>
        <taxon>Decapoda</taxon>
        <taxon>Pleocyemata</taxon>
        <taxon>Brachyura</taxon>
        <taxon>Eubrachyura</taxon>
        <taxon>Portunoidea</taxon>
        <taxon>Portunidae</taxon>
        <taxon>Portuninae</taxon>
        <taxon>Portunus</taxon>
    </lineage>
</organism>
<name>A0A5B7JT49_PORTR</name>
<dbReference type="Proteomes" id="UP000324222">
    <property type="component" value="Unassembled WGS sequence"/>
</dbReference>
<evidence type="ECO:0000256" key="1">
    <source>
        <dbReference type="SAM" id="MobiDB-lite"/>
    </source>
</evidence>